<dbReference type="InParanoid" id="A0A165HRI9"/>
<proteinExistence type="predicted"/>
<sequence>MKFGLLFPVGLAFASQLVSAWNDGFGGIAPGYFSIEVPEVGQAISEPAPLHPGSRCYSDSNKGVQIKYGAQYLDATVDTRCGNVRLQGTIANTARRCIIPVSG</sequence>
<dbReference type="Proteomes" id="UP000076632">
    <property type="component" value="Unassembled WGS sequence"/>
</dbReference>
<keyword evidence="3" id="KW-1185">Reference proteome</keyword>
<feature type="signal peptide" evidence="1">
    <location>
        <begin position="1"/>
        <end position="20"/>
    </location>
</feature>
<feature type="chain" id="PRO_5007858848" evidence="1">
    <location>
        <begin position="21"/>
        <end position="103"/>
    </location>
</feature>
<gene>
    <name evidence="2" type="ORF">L228DRAFT_260618</name>
</gene>
<accession>A0A165HRI9</accession>
<dbReference type="RefSeq" id="XP_018189419.1">
    <property type="nucleotide sequence ID" value="XM_018334274.1"/>
</dbReference>
<evidence type="ECO:0000313" key="2">
    <source>
        <dbReference type="EMBL" id="KZF23864.1"/>
    </source>
</evidence>
<dbReference type="AlphaFoldDB" id="A0A165HRI9"/>
<dbReference type="GeneID" id="28899411"/>
<organism evidence="2 3">
    <name type="scientific">Xylona heveae (strain CBS 132557 / TC161)</name>
    <dbReference type="NCBI Taxonomy" id="1328760"/>
    <lineage>
        <taxon>Eukaryota</taxon>
        <taxon>Fungi</taxon>
        <taxon>Dikarya</taxon>
        <taxon>Ascomycota</taxon>
        <taxon>Pezizomycotina</taxon>
        <taxon>Xylonomycetes</taxon>
        <taxon>Xylonales</taxon>
        <taxon>Xylonaceae</taxon>
        <taxon>Xylona</taxon>
    </lineage>
</organism>
<name>A0A165HRI9_XYLHT</name>
<dbReference type="EMBL" id="KV407457">
    <property type="protein sequence ID" value="KZF23864.1"/>
    <property type="molecule type" value="Genomic_DNA"/>
</dbReference>
<dbReference type="OrthoDB" id="4566586at2759"/>
<protein>
    <submittedName>
        <fullName evidence="2">Uncharacterized protein</fullName>
    </submittedName>
</protein>
<evidence type="ECO:0000256" key="1">
    <source>
        <dbReference type="SAM" id="SignalP"/>
    </source>
</evidence>
<reference evidence="2 3" key="1">
    <citation type="journal article" date="2016" name="Fungal Biol.">
        <title>The genome of Xylona heveae provides a window into fungal endophytism.</title>
        <authorList>
            <person name="Gazis R."/>
            <person name="Kuo A."/>
            <person name="Riley R."/>
            <person name="LaButti K."/>
            <person name="Lipzen A."/>
            <person name="Lin J."/>
            <person name="Amirebrahimi M."/>
            <person name="Hesse C.N."/>
            <person name="Spatafora J.W."/>
            <person name="Henrissat B."/>
            <person name="Hainaut M."/>
            <person name="Grigoriev I.V."/>
            <person name="Hibbett D.S."/>
        </authorList>
    </citation>
    <scope>NUCLEOTIDE SEQUENCE [LARGE SCALE GENOMIC DNA]</scope>
    <source>
        <strain evidence="2 3">TC161</strain>
    </source>
</reference>
<keyword evidence="1" id="KW-0732">Signal</keyword>
<evidence type="ECO:0000313" key="3">
    <source>
        <dbReference type="Proteomes" id="UP000076632"/>
    </source>
</evidence>